<organism evidence="8 9">
    <name type="scientific">Posidoniimonas corsicana</name>
    <dbReference type="NCBI Taxonomy" id="1938618"/>
    <lineage>
        <taxon>Bacteria</taxon>
        <taxon>Pseudomonadati</taxon>
        <taxon>Planctomycetota</taxon>
        <taxon>Planctomycetia</taxon>
        <taxon>Pirellulales</taxon>
        <taxon>Lacipirellulaceae</taxon>
        <taxon>Posidoniimonas</taxon>
    </lineage>
</organism>
<dbReference type="InterPro" id="IPR001242">
    <property type="entry name" value="Condensation_dom"/>
</dbReference>
<keyword evidence="9" id="KW-1185">Reference proteome</keyword>
<dbReference type="Gene3D" id="1.10.1200.10">
    <property type="entry name" value="ACP-like"/>
    <property type="match status" value="2"/>
</dbReference>
<dbReference type="SMART" id="SM00823">
    <property type="entry name" value="PKS_PP"/>
    <property type="match status" value="2"/>
</dbReference>
<dbReference type="InterPro" id="IPR025110">
    <property type="entry name" value="AMP-bd_C"/>
</dbReference>
<dbReference type="InterPro" id="IPR020806">
    <property type="entry name" value="PKS_PP-bd"/>
</dbReference>
<dbReference type="PROSITE" id="PS00012">
    <property type="entry name" value="PHOSPHOPANTETHEINE"/>
    <property type="match status" value="1"/>
</dbReference>
<dbReference type="InterPro" id="IPR010071">
    <property type="entry name" value="AA_adenyl_dom"/>
</dbReference>
<protein>
    <submittedName>
        <fullName evidence="8">Polyketide synthase PksJ</fullName>
    </submittedName>
</protein>
<keyword evidence="3" id="KW-0596">Phosphopantetheine</keyword>
<evidence type="ECO:0000256" key="3">
    <source>
        <dbReference type="ARBA" id="ARBA00022450"/>
    </source>
</evidence>
<sequence length="1753" mass="188452">MNAGTAIPDPAVRPSKGGPHWGLSTLVEVAQWRALHQGDDPAYTFLASDAGDPTSLTFRGLERRARAIAAAIQQRGPAGQRVLVVLEPGLDYIATLFGCFFAGAIAVPVYPPDPFRIARTLPRLRAIFKNADCQLLVSSQQWLASKTSSLRQTCPGGAIAVEDLGADLADAWRPMTLQGSDLALLQYTSGTTGAPRGVAITYDNLQYNLRAMEQLLDVPEAIATFWLPPYHDLGLIGGVFLPLFAGRRTVLMSPLDFVRRPVSWLRAVSDFRATTSAAPNFGYELCVRKVSDEDCAGLDLSSWQVAVSGAEPVRSATLDRFCERFEPYGFRREAFVPAYGMAETTLMVSVGRLAKPPLEREYKAADMAESIVAPRNGKAETIRKLVGCGPPGPEIDLRIVDPETCQATDGVGEIWVRSPGVASGYWRSPDQTSAAFGAKLAAGESGFLRTGDLGFVDAGELFVVGRLKETIILGGRNYYPQDIELAIQDRDPALKAEGGAVAAVELDGEERLVVFHEVQRPKRQDLPALADTIRSVVLEETLQEPYAVVLLPVGELPKTSSGKTRRSQCWPEFESGALTPAYQWVAGESTAEQRGDGDAKGVDPPASKTEVMLAEVWRSLLDVDVVSRTDSFLALGGQSLQILQLLQEVAGRTGKTVAVQELFEHPTLAEFAEVVDQTKADGARELSAAPDSFLTQPQRLSEPQQRMWMLEQLGLRGGANVPLAVELQGAVDRQRLADALNKLVSRRQMLRTAFQTAEGEPRQVLRPQASVELADLAPPVSDQQQDLIAWALNQDFVWRPFDLAEAPLARAALVTASPERHVLVLVMHHLICDGASFEPLVDELARMYGGEELAPLAFDFWDHLAAGDRAPDAAADQGYWKDRLASAPSAINLPQLSGPPATDPRSIAAHRLELPASLTESVRAAATDQSATPFMLYLSALHLVLGRFSGDSEVVVGVAQAGRDSATNAHTLGCFMHAAPVLANVASGTCADFVARLRDDVLADFHHAQASWEEIVASADAERIVGRMPLTQVFFLYENSPAASLQFGGARVTAASTDYRGLGVYDLTVAVDEGAGGTRVELVYDPGRVSGELVQSIGAAYQRLLEELCEGLYGPIDSLEILDESQQEELLSLAAGPKVDQQAELPLALFAQQVRSRGDATAVECAGRSMTYRELDDRATRLAHGLVNEGVRPGDRVALLLDRSCDTLATMLAVWKAGAAYVPLDPTYPAARIALMVDDCRPAVLVAEERLAGEAPAGAGKTVVLSELAASGAAAAELPAASGSDAAYVIYTSGSTGNPKGVVISHGAVANFLRSFHKDLDVSSSDRVLASTTISFDISVLELFLPLAAGAAVVLADSATVGDGGRLGRLIDEAGVTVLQGTPSSYRMLLATGWKPTNTQRLLAGGEELTPDVARQLIGAAGRLWNVYGPTETTIWSTIDEVQDVGERVSIGRPIDNTDCYVLDSRHRMAPRGVWGELAIGGAGLAEGYFGQPDLTAERFPTISIGGAARRVYLTGDLARWAPDGRLEFGGRSDTQVKVRGHRIELGEIERALRSHPAVAEAAVITVNDPLGAALAAYFVPAGDEAPTPAELRRALAESLPEYMTPSAFVQVDGALPRNGSGKLDRKRLPEVEGCRLARSAERVPPSTPLELRLAEWWQEVLRLDEVGVHDNFFELGGHSLSVMQLTVRIHEHLGVELDLREAYRQPTIARWAEMILAQQVGGPDLADPDLLRQIEAMSDEEAVAFLEAMGET</sequence>
<dbReference type="GO" id="GO:0006631">
    <property type="term" value="P:fatty acid metabolic process"/>
    <property type="evidence" value="ECO:0007669"/>
    <property type="project" value="UniProtKB-KW"/>
</dbReference>
<gene>
    <name evidence="8" type="primary">pksJ</name>
    <name evidence="8" type="ORF">KOR34_27330</name>
</gene>
<keyword evidence="6" id="KW-0443">Lipid metabolism</keyword>
<dbReference type="PANTHER" id="PTHR45527:SF1">
    <property type="entry name" value="FATTY ACID SYNTHASE"/>
    <property type="match status" value="1"/>
</dbReference>
<evidence type="ECO:0000256" key="4">
    <source>
        <dbReference type="ARBA" id="ARBA00022553"/>
    </source>
</evidence>
<comment type="cofactor">
    <cofactor evidence="1">
        <name>pantetheine 4'-phosphate</name>
        <dbReference type="ChEBI" id="CHEBI:47942"/>
    </cofactor>
</comment>
<evidence type="ECO:0000256" key="5">
    <source>
        <dbReference type="ARBA" id="ARBA00022832"/>
    </source>
</evidence>
<keyword evidence="5" id="KW-0276">Fatty acid metabolism</keyword>
<dbReference type="FunFam" id="3.40.50.12780:FF:000012">
    <property type="entry name" value="Non-ribosomal peptide synthetase"/>
    <property type="match status" value="1"/>
</dbReference>
<dbReference type="InterPro" id="IPR020845">
    <property type="entry name" value="AMP-binding_CS"/>
</dbReference>
<dbReference type="Pfam" id="PF13193">
    <property type="entry name" value="AMP-binding_C"/>
    <property type="match status" value="1"/>
</dbReference>
<dbReference type="InterPro" id="IPR006162">
    <property type="entry name" value="Ppantetheine_attach_site"/>
</dbReference>
<dbReference type="InterPro" id="IPR040097">
    <property type="entry name" value="FAAL/FAAC"/>
</dbReference>
<dbReference type="Gene3D" id="3.30.300.30">
    <property type="match status" value="2"/>
</dbReference>
<dbReference type="InterPro" id="IPR042099">
    <property type="entry name" value="ANL_N_sf"/>
</dbReference>
<dbReference type="SUPFAM" id="SSF56801">
    <property type="entry name" value="Acetyl-CoA synthetase-like"/>
    <property type="match status" value="2"/>
</dbReference>
<dbReference type="PROSITE" id="PS50075">
    <property type="entry name" value="CARRIER"/>
    <property type="match status" value="2"/>
</dbReference>
<dbReference type="NCBIfam" id="TIGR01733">
    <property type="entry name" value="AA-adenyl-dom"/>
    <property type="match status" value="1"/>
</dbReference>
<reference evidence="8 9" key="1">
    <citation type="submission" date="2019-02" db="EMBL/GenBank/DDBJ databases">
        <title>Deep-cultivation of Planctomycetes and their phenomic and genomic characterization uncovers novel biology.</title>
        <authorList>
            <person name="Wiegand S."/>
            <person name="Jogler M."/>
            <person name="Boedeker C."/>
            <person name="Pinto D."/>
            <person name="Vollmers J."/>
            <person name="Rivas-Marin E."/>
            <person name="Kohn T."/>
            <person name="Peeters S.H."/>
            <person name="Heuer A."/>
            <person name="Rast P."/>
            <person name="Oberbeckmann S."/>
            <person name="Bunk B."/>
            <person name="Jeske O."/>
            <person name="Meyerdierks A."/>
            <person name="Storesund J.E."/>
            <person name="Kallscheuer N."/>
            <person name="Luecker S."/>
            <person name="Lage O.M."/>
            <person name="Pohl T."/>
            <person name="Merkel B.J."/>
            <person name="Hornburger P."/>
            <person name="Mueller R.-W."/>
            <person name="Bruemmer F."/>
            <person name="Labrenz M."/>
            <person name="Spormann A.M."/>
            <person name="Op Den Camp H."/>
            <person name="Overmann J."/>
            <person name="Amann R."/>
            <person name="Jetten M.S.M."/>
            <person name="Mascher T."/>
            <person name="Medema M.H."/>
            <person name="Devos D.P."/>
            <person name="Kaster A.-K."/>
            <person name="Ovreas L."/>
            <person name="Rohde M."/>
            <person name="Galperin M.Y."/>
            <person name="Jogler C."/>
        </authorList>
    </citation>
    <scope>NUCLEOTIDE SEQUENCE [LARGE SCALE GENOMIC DNA]</scope>
    <source>
        <strain evidence="8 9">KOR34</strain>
    </source>
</reference>
<evidence type="ECO:0000259" key="7">
    <source>
        <dbReference type="PROSITE" id="PS50075"/>
    </source>
</evidence>
<dbReference type="Pfam" id="PF00501">
    <property type="entry name" value="AMP-binding"/>
    <property type="match status" value="2"/>
</dbReference>
<dbReference type="FunFam" id="1.10.1200.10:FF:000016">
    <property type="entry name" value="Non-ribosomal peptide synthase"/>
    <property type="match status" value="1"/>
</dbReference>
<keyword evidence="4" id="KW-0597">Phosphoprotein</keyword>
<dbReference type="EMBL" id="SIHJ01000001">
    <property type="protein sequence ID" value="TWT37770.1"/>
    <property type="molecule type" value="Genomic_DNA"/>
</dbReference>
<evidence type="ECO:0000313" key="8">
    <source>
        <dbReference type="EMBL" id="TWT37770.1"/>
    </source>
</evidence>
<feature type="domain" description="Carrier" evidence="7">
    <location>
        <begin position="604"/>
        <end position="679"/>
    </location>
</feature>
<dbReference type="PROSITE" id="PS00455">
    <property type="entry name" value="AMP_BINDING"/>
    <property type="match status" value="2"/>
</dbReference>
<dbReference type="PANTHER" id="PTHR45527">
    <property type="entry name" value="NONRIBOSOMAL PEPTIDE SYNTHETASE"/>
    <property type="match status" value="1"/>
</dbReference>
<comment type="caution">
    <text evidence="8">The sequence shown here is derived from an EMBL/GenBank/DDBJ whole genome shotgun (WGS) entry which is preliminary data.</text>
</comment>
<dbReference type="InterPro" id="IPR036736">
    <property type="entry name" value="ACP-like_sf"/>
</dbReference>
<evidence type="ECO:0000256" key="2">
    <source>
        <dbReference type="ARBA" id="ARBA00006432"/>
    </source>
</evidence>
<proteinExistence type="inferred from homology"/>
<feature type="domain" description="Carrier" evidence="7">
    <location>
        <begin position="1645"/>
        <end position="1720"/>
    </location>
</feature>
<dbReference type="SUPFAM" id="SSF52777">
    <property type="entry name" value="CoA-dependent acyltransferases"/>
    <property type="match status" value="2"/>
</dbReference>
<dbReference type="GO" id="GO:0008610">
    <property type="term" value="P:lipid biosynthetic process"/>
    <property type="evidence" value="ECO:0007669"/>
    <property type="project" value="InterPro"/>
</dbReference>
<dbReference type="GO" id="GO:0003824">
    <property type="term" value="F:catalytic activity"/>
    <property type="evidence" value="ECO:0007669"/>
    <property type="project" value="InterPro"/>
</dbReference>
<dbReference type="CDD" id="cd05931">
    <property type="entry name" value="FAAL"/>
    <property type="match status" value="1"/>
</dbReference>
<dbReference type="GO" id="GO:0071766">
    <property type="term" value="P:Actinobacterium-type cell wall biogenesis"/>
    <property type="evidence" value="ECO:0007669"/>
    <property type="project" value="UniProtKB-ARBA"/>
</dbReference>
<dbReference type="Gene3D" id="3.30.559.30">
    <property type="entry name" value="Nonribosomal peptide synthetase, condensation domain"/>
    <property type="match status" value="1"/>
</dbReference>
<dbReference type="Pfam" id="PF00668">
    <property type="entry name" value="Condensation"/>
    <property type="match status" value="1"/>
</dbReference>
<evidence type="ECO:0000256" key="6">
    <source>
        <dbReference type="ARBA" id="ARBA00023098"/>
    </source>
</evidence>
<dbReference type="GO" id="GO:0072330">
    <property type="term" value="P:monocarboxylic acid biosynthetic process"/>
    <property type="evidence" value="ECO:0007669"/>
    <property type="project" value="UniProtKB-ARBA"/>
</dbReference>
<dbReference type="GO" id="GO:0005737">
    <property type="term" value="C:cytoplasm"/>
    <property type="evidence" value="ECO:0007669"/>
    <property type="project" value="TreeGrafter"/>
</dbReference>
<dbReference type="Pfam" id="PF00550">
    <property type="entry name" value="PP-binding"/>
    <property type="match status" value="2"/>
</dbReference>
<dbReference type="Gene3D" id="3.30.559.10">
    <property type="entry name" value="Chloramphenicol acetyltransferase-like domain"/>
    <property type="match status" value="1"/>
</dbReference>
<dbReference type="GO" id="GO:0044550">
    <property type="term" value="P:secondary metabolite biosynthetic process"/>
    <property type="evidence" value="ECO:0007669"/>
    <property type="project" value="TreeGrafter"/>
</dbReference>
<dbReference type="FunFam" id="3.40.50.12780:FF:000013">
    <property type="entry name" value="Long-chain-fatty-acid--AMP ligase FadD32"/>
    <property type="match status" value="1"/>
</dbReference>
<dbReference type="InterPro" id="IPR023213">
    <property type="entry name" value="CAT-like_dom_sf"/>
</dbReference>
<dbReference type="GO" id="GO:0043041">
    <property type="term" value="P:amino acid activation for nonribosomal peptide biosynthetic process"/>
    <property type="evidence" value="ECO:0007669"/>
    <property type="project" value="TreeGrafter"/>
</dbReference>
<dbReference type="OrthoDB" id="9778383at2"/>
<evidence type="ECO:0000256" key="1">
    <source>
        <dbReference type="ARBA" id="ARBA00001957"/>
    </source>
</evidence>
<dbReference type="GO" id="GO:0031177">
    <property type="term" value="F:phosphopantetheine binding"/>
    <property type="evidence" value="ECO:0007669"/>
    <property type="project" value="InterPro"/>
</dbReference>
<dbReference type="SUPFAM" id="SSF47336">
    <property type="entry name" value="ACP-like"/>
    <property type="match status" value="2"/>
</dbReference>
<dbReference type="InterPro" id="IPR000873">
    <property type="entry name" value="AMP-dep_synth/lig_dom"/>
</dbReference>
<dbReference type="Proteomes" id="UP000316714">
    <property type="component" value="Unassembled WGS sequence"/>
</dbReference>
<dbReference type="InterPro" id="IPR009081">
    <property type="entry name" value="PP-bd_ACP"/>
</dbReference>
<name>A0A5C5VIP0_9BACT</name>
<evidence type="ECO:0000313" key="9">
    <source>
        <dbReference type="Proteomes" id="UP000316714"/>
    </source>
</evidence>
<dbReference type="InterPro" id="IPR045851">
    <property type="entry name" value="AMP-bd_C_sf"/>
</dbReference>
<dbReference type="Gene3D" id="3.40.50.980">
    <property type="match status" value="2"/>
</dbReference>
<dbReference type="Gene3D" id="3.40.50.12780">
    <property type="entry name" value="N-terminal domain of ligase-like"/>
    <property type="match status" value="1"/>
</dbReference>
<dbReference type="FunFam" id="3.40.50.980:FF:000001">
    <property type="entry name" value="Non-ribosomal peptide synthetase"/>
    <property type="match status" value="1"/>
</dbReference>
<comment type="similarity">
    <text evidence="2">Belongs to the ATP-dependent AMP-binding enzyme family.</text>
</comment>
<accession>A0A5C5VIP0</accession>
<dbReference type="Gene3D" id="2.30.38.10">
    <property type="entry name" value="Luciferase, Domain 3"/>
    <property type="match status" value="1"/>
</dbReference>